<evidence type="ECO:0008006" key="3">
    <source>
        <dbReference type="Google" id="ProtNLM"/>
    </source>
</evidence>
<dbReference type="InterPro" id="IPR023211">
    <property type="entry name" value="DNA_pol_palm_dom_sf"/>
</dbReference>
<dbReference type="Gene3D" id="3.90.1600.10">
    <property type="entry name" value="Palm domain of DNA polymerase"/>
    <property type="match status" value="1"/>
</dbReference>
<accession>A0ABY7EFN9</accession>
<reference evidence="1" key="1">
    <citation type="submission" date="2022-11" db="EMBL/GenBank/DDBJ databases">
        <title>Centuries of genome instability and evolution in soft-shell clam transmissible cancer (bioRxiv).</title>
        <authorList>
            <person name="Hart S.F.M."/>
            <person name="Yonemitsu M.A."/>
            <person name="Giersch R.M."/>
            <person name="Beal B.F."/>
            <person name="Arriagada G."/>
            <person name="Davis B.W."/>
            <person name="Ostrander E.A."/>
            <person name="Goff S.P."/>
            <person name="Metzger M.J."/>
        </authorList>
    </citation>
    <scope>NUCLEOTIDE SEQUENCE</scope>
    <source>
        <strain evidence="1">MELC-2E11</strain>
        <tissue evidence="1">Siphon/mantle</tissue>
    </source>
</reference>
<evidence type="ECO:0000313" key="2">
    <source>
        <dbReference type="Proteomes" id="UP001164746"/>
    </source>
</evidence>
<dbReference type="EMBL" id="CP111017">
    <property type="protein sequence ID" value="WAR08685.1"/>
    <property type="molecule type" value="Genomic_DNA"/>
</dbReference>
<gene>
    <name evidence="1" type="ORF">MAR_018643</name>
</gene>
<proteinExistence type="predicted"/>
<keyword evidence="2" id="KW-1185">Reference proteome</keyword>
<feature type="non-terminal residue" evidence="1">
    <location>
        <position position="113"/>
    </location>
</feature>
<protein>
    <recommendedName>
        <fullName evidence="3">DNA-directed DNA polymerase</fullName>
    </recommendedName>
</protein>
<organism evidence="1 2">
    <name type="scientific">Mya arenaria</name>
    <name type="common">Soft-shell clam</name>
    <dbReference type="NCBI Taxonomy" id="6604"/>
    <lineage>
        <taxon>Eukaryota</taxon>
        <taxon>Metazoa</taxon>
        <taxon>Spiralia</taxon>
        <taxon>Lophotrochozoa</taxon>
        <taxon>Mollusca</taxon>
        <taxon>Bivalvia</taxon>
        <taxon>Autobranchia</taxon>
        <taxon>Heteroconchia</taxon>
        <taxon>Euheterodonta</taxon>
        <taxon>Imparidentia</taxon>
        <taxon>Neoheterodontei</taxon>
        <taxon>Myida</taxon>
        <taxon>Myoidea</taxon>
        <taxon>Myidae</taxon>
        <taxon>Mya</taxon>
    </lineage>
</organism>
<dbReference type="Proteomes" id="UP001164746">
    <property type="component" value="Chromosome 6"/>
</dbReference>
<sequence length="113" mass="13001">MMTSDQQKVKNVRFINGDYLKHLGHRTIYCDSDSVVFTSSQRQWEPPLGDYLGELTDEVPDMVTGKGSECVTVVDEHKIARNPSTGHLITERESKEYKIVFDKRIIGEEYNTF</sequence>
<name>A0ABY7EFN9_MYAAR</name>
<evidence type="ECO:0000313" key="1">
    <source>
        <dbReference type="EMBL" id="WAR08685.1"/>
    </source>
</evidence>